<evidence type="ECO:0000256" key="1">
    <source>
        <dbReference type="SAM" id="MobiDB-lite"/>
    </source>
</evidence>
<feature type="compositionally biased region" description="Polar residues" evidence="1">
    <location>
        <begin position="25"/>
        <end position="41"/>
    </location>
</feature>
<gene>
    <name evidence="2" type="ORF">SCHPADRAFT_45125</name>
</gene>
<name>A0A0H2SDQ5_9AGAM</name>
<feature type="region of interest" description="Disordered" evidence="1">
    <location>
        <begin position="15"/>
        <end position="54"/>
    </location>
</feature>
<dbReference type="Proteomes" id="UP000053477">
    <property type="component" value="Unassembled WGS sequence"/>
</dbReference>
<dbReference type="EMBL" id="KQ085884">
    <property type="protein sequence ID" value="KLO19883.1"/>
    <property type="molecule type" value="Genomic_DNA"/>
</dbReference>
<evidence type="ECO:0000313" key="3">
    <source>
        <dbReference type="Proteomes" id="UP000053477"/>
    </source>
</evidence>
<sequence>MDLFEIIEFESYASNSSESQRESANRNMSGGRTEAEGTQTPRGRVVPSSASHTTHCEWRGGSGNLLGLPEDITIISSDLVHFHVHQSYLLAASTNMFNDLLPLAGFAVLFEEPESSAEGVQAIALHIPETGAVVNLLLFAAYNRTAAEGSLDVSELSLPVISSTIYALKTYGIPLQSSLSEGSILLSAFGFHCSRSTVTALQVYTFAASHAPDLHALAVYASEFLLSLNLASVTDEMANAMDATYLRRLFSLHIERVQGFKRLIVSHPQPHGPQPHCSDTDGRALKEAWAFGMAYLSWAATADMQNSTIDAAMTSVMEKLACKTCKRVLRFSFETLKHDWSFVKVRSPDATFCHCNILKSSTQKTI</sequence>
<reference evidence="2 3" key="1">
    <citation type="submission" date="2015-04" db="EMBL/GenBank/DDBJ databases">
        <title>Complete genome sequence of Schizopora paradoxa KUC8140, a cosmopolitan wood degrader in East Asia.</title>
        <authorList>
            <consortium name="DOE Joint Genome Institute"/>
            <person name="Min B."/>
            <person name="Park H."/>
            <person name="Jang Y."/>
            <person name="Kim J.-J."/>
            <person name="Kim K.H."/>
            <person name="Pangilinan J."/>
            <person name="Lipzen A."/>
            <person name="Riley R."/>
            <person name="Grigoriev I.V."/>
            <person name="Spatafora J.W."/>
            <person name="Choi I.-G."/>
        </authorList>
    </citation>
    <scope>NUCLEOTIDE SEQUENCE [LARGE SCALE GENOMIC DNA]</scope>
    <source>
        <strain evidence="2 3">KUC8140</strain>
    </source>
</reference>
<organism evidence="2 3">
    <name type="scientific">Schizopora paradoxa</name>
    <dbReference type="NCBI Taxonomy" id="27342"/>
    <lineage>
        <taxon>Eukaryota</taxon>
        <taxon>Fungi</taxon>
        <taxon>Dikarya</taxon>
        <taxon>Basidiomycota</taxon>
        <taxon>Agaricomycotina</taxon>
        <taxon>Agaricomycetes</taxon>
        <taxon>Hymenochaetales</taxon>
        <taxon>Schizoporaceae</taxon>
        <taxon>Schizopora</taxon>
    </lineage>
</organism>
<proteinExistence type="predicted"/>
<protein>
    <submittedName>
        <fullName evidence="2">Uncharacterized protein</fullName>
    </submittedName>
</protein>
<evidence type="ECO:0000313" key="2">
    <source>
        <dbReference type="EMBL" id="KLO19883.1"/>
    </source>
</evidence>
<keyword evidence="3" id="KW-1185">Reference proteome</keyword>
<dbReference type="InParanoid" id="A0A0H2SDQ5"/>
<dbReference type="STRING" id="27342.A0A0H2SDQ5"/>
<dbReference type="OrthoDB" id="3265815at2759"/>
<accession>A0A0H2SDQ5</accession>
<dbReference type="AlphaFoldDB" id="A0A0H2SDQ5"/>